<dbReference type="PROSITE" id="PS50994">
    <property type="entry name" value="INTEGRASE"/>
    <property type="match status" value="1"/>
</dbReference>
<dbReference type="OrthoDB" id="4281720at2"/>
<dbReference type="GO" id="GO:0004803">
    <property type="term" value="F:transposase activity"/>
    <property type="evidence" value="ECO:0007669"/>
    <property type="project" value="InterPro"/>
</dbReference>
<dbReference type="InterPro" id="IPR009057">
    <property type="entry name" value="Homeodomain-like_sf"/>
</dbReference>
<dbReference type="NCBIfam" id="NF033516">
    <property type="entry name" value="transpos_IS3"/>
    <property type="match status" value="1"/>
</dbReference>
<dbReference type="InterPro" id="IPR036397">
    <property type="entry name" value="RNaseH_sf"/>
</dbReference>
<dbReference type="GO" id="GO:0006313">
    <property type="term" value="P:DNA transposition"/>
    <property type="evidence" value="ECO:0007669"/>
    <property type="project" value="InterPro"/>
</dbReference>
<dbReference type="InterPro" id="IPR025948">
    <property type="entry name" value="HTH-like_dom"/>
</dbReference>
<dbReference type="InterPro" id="IPR036388">
    <property type="entry name" value="WH-like_DNA-bd_sf"/>
</dbReference>
<accession>A0A516PVX1</accession>
<evidence type="ECO:0000259" key="3">
    <source>
        <dbReference type="PROSITE" id="PS50994"/>
    </source>
</evidence>
<dbReference type="SUPFAM" id="SSF53098">
    <property type="entry name" value="Ribonuclease H-like"/>
    <property type="match status" value="1"/>
</dbReference>
<keyword evidence="5" id="KW-1185">Reference proteome</keyword>
<dbReference type="GO" id="GO:0003677">
    <property type="term" value="F:DNA binding"/>
    <property type="evidence" value="ECO:0007669"/>
    <property type="project" value="InterPro"/>
</dbReference>
<dbReference type="SUPFAM" id="SSF46689">
    <property type="entry name" value="Homeodomain-like"/>
    <property type="match status" value="1"/>
</dbReference>
<dbReference type="Pfam" id="PF00665">
    <property type="entry name" value="rve"/>
    <property type="match status" value="1"/>
</dbReference>
<dbReference type="InterPro" id="IPR002514">
    <property type="entry name" value="Transposase_8"/>
</dbReference>
<dbReference type="PANTHER" id="PTHR46889:SF4">
    <property type="entry name" value="TRANSPOSASE INSO FOR INSERTION SEQUENCE ELEMENT IS911B-RELATED"/>
    <property type="match status" value="1"/>
</dbReference>
<dbReference type="Gene3D" id="3.30.420.10">
    <property type="entry name" value="Ribonuclease H-like superfamily/Ribonuclease H"/>
    <property type="match status" value="1"/>
</dbReference>
<feature type="coiled-coil region" evidence="2">
    <location>
        <begin position="63"/>
        <end position="90"/>
    </location>
</feature>
<dbReference type="KEGG" id="mik:FOE78_04870"/>
<feature type="domain" description="Integrase catalytic" evidence="3">
    <location>
        <begin position="239"/>
        <end position="407"/>
    </location>
</feature>
<comment type="function">
    <text evidence="1">Involved in the transposition of the insertion sequence.</text>
</comment>
<name>A0A516PVX1_9ACTN</name>
<dbReference type="Pfam" id="PF13276">
    <property type="entry name" value="HTH_21"/>
    <property type="match status" value="1"/>
</dbReference>
<dbReference type="Pfam" id="PF01527">
    <property type="entry name" value="HTH_Tnp_1"/>
    <property type="match status" value="1"/>
</dbReference>
<evidence type="ECO:0000313" key="5">
    <source>
        <dbReference type="Proteomes" id="UP000319263"/>
    </source>
</evidence>
<dbReference type="RefSeq" id="WP_143985309.1">
    <property type="nucleotide sequence ID" value="NZ_CP041692.1"/>
</dbReference>
<dbReference type="Proteomes" id="UP000319263">
    <property type="component" value="Chromosome"/>
</dbReference>
<dbReference type="AlphaFoldDB" id="A0A516PVX1"/>
<dbReference type="Gene3D" id="1.10.10.10">
    <property type="entry name" value="Winged helix-like DNA-binding domain superfamily/Winged helix DNA-binding domain"/>
    <property type="match status" value="1"/>
</dbReference>
<dbReference type="InterPro" id="IPR050900">
    <property type="entry name" value="Transposase_IS3/IS150/IS904"/>
</dbReference>
<proteinExistence type="predicted"/>
<sequence>MPKQYPKQQRDRAVRMVQDHLDEYDSPYLACKAIAPKVGVGVESLRRWVQQAQIDAGEQPGTTSVERARIKELERENRELREANEILKAASGFLRGGTRPPTPMIVEFIDAQRRCGHRIFLICRVLLEFGIRFSERAYRKARTRPPADRDLDDAVVVEALLATRRPDPVTGRPPKERFYGRRKMTRWLRRQGLDVPYCQVDRLMRQEGLNGLRRGKQKTTTIRDPKRPAATDLLNRNFTAAVPDQVWIADITYVSTWSGWCYTAFVVDVFSQRILGWAVATTMGDRLVRDALAMAVWQRDHQGHPIADQLVHHSDKGSQYTSIRFGESLTHNGIRPSTGSVGDSYDNALMESINGLYKNECIRPEGPIKTLLDVEYATAEWVDWWNHDRLHSSLGYLIPAEYEEAHYDHLLNLLQPEPAHP</sequence>
<dbReference type="PANTHER" id="PTHR46889">
    <property type="entry name" value="TRANSPOSASE INSF FOR INSERTION SEQUENCE IS3B-RELATED"/>
    <property type="match status" value="1"/>
</dbReference>
<dbReference type="InterPro" id="IPR001584">
    <property type="entry name" value="Integrase_cat-core"/>
</dbReference>
<organism evidence="4 5">
    <name type="scientific">Microlunatus elymi</name>
    <dbReference type="NCBI Taxonomy" id="2596828"/>
    <lineage>
        <taxon>Bacteria</taxon>
        <taxon>Bacillati</taxon>
        <taxon>Actinomycetota</taxon>
        <taxon>Actinomycetes</taxon>
        <taxon>Propionibacteriales</taxon>
        <taxon>Propionibacteriaceae</taxon>
        <taxon>Microlunatus</taxon>
    </lineage>
</organism>
<dbReference type="InterPro" id="IPR048020">
    <property type="entry name" value="Transpos_IS3"/>
</dbReference>
<dbReference type="GO" id="GO:0015074">
    <property type="term" value="P:DNA integration"/>
    <property type="evidence" value="ECO:0007669"/>
    <property type="project" value="InterPro"/>
</dbReference>
<evidence type="ECO:0000256" key="1">
    <source>
        <dbReference type="ARBA" id="ARBA00002286"/>
    </source>
</evidence>
<evidence type="ECO:0000256" key="2">
    <source>
        <dbReference type="SAM" id="Coils"/>
    </source>
</evidence>
<dbReference type="EMBL" id="CP041692">
    <property type="protein sequence ID" value="QDP95334.1"/>
    <property type="molecule type" value="Genomic_DNA"/>
</dbReference>
<dbReference type="Pfam" id="PF13333">
    <property type="entry name" value="rve_2"/>
    <property type="match status" value="1"/>
</dbReference>
<gene>
    <name evidence="4" type="ORF">FOE78_04870</name>
</gene>
<evidence type="ECO:0000313" key="4">
    <source>
        <dbReference type="EMBL" id="QDP95334.1"/>
    </source>
</evidence>
<dbReference type="InterPro" id="IPR012337">
    <property type="entry name" value="RNaseH-like_sf"/>
</dbReference>
<protein>
    <submittedName>
        <fullName evidence="4">IS3 family transposase</fullName>
    </submittedName>
</protein>
<reference evidence="4 5" key="1">
    <citation type="submission" date="2019-07" db="EMBL/GenBank/DDBJ databases">
        <title>Microlunatus dokdonensis sp. nov. isolated from the rhizospheric soil of the wild plant Elymus tsukushiensis.</title>
        <authorList>
            <person name="Ghim S.-Y."/>
            <person name="Hwang Y.-J."/>
            <person name="Son J.-S."/>
            <person name="Shin J.-H."/>
        </authorList>
    </citation>
    <scope>NUCLEOTIDE SEQUENCE [LARGE SCALE GENOMIC DNA]</scope>
    <source>
        <strain evidence="4 5">KUDC0627</strain>
    </source>
</reference>
<keyword evidence="2" id="KW-0175">Coiled coil</keyword>